<dbReference type="GO" id="GO:0010468">
    <property type="term" value="P:regulation of gene expression"/>
    <property type="evidence" value="ECO:0007669"/>
    <property type="project" value="TreeGrafter"/>
</dbReference>
<evidence type="ECO:0000256" key="4">
    <source>
        <dbReference type="ARBA" id="ARBA00022771"/>
    </source>
</evidence>
<dbReference type="Gene3D" id="3.30.160.60">
    <property type="entry name" value="Classic Zinc Finger"/>
    <property type="match status" value="3"/>
</dbReference>
<keyword evidence="3" id="KW-0677">Repeat</keyword>
<gene>
    <name evidence="10" type="ORF">NQ314_001138</name>
</gene>
<dbReference type="EMBL" id="JANEYF010000334">
    <property type="protein sequence ID" value="KAJ8970603.1"/>
    <property type="molecule type" value="Genomic_DNA"/>
</dbReference>
<feature type="domain" description="C2H2-type" evidence="9">
    <location>
        <begin position="245"/>
        <end position="273"/>
    </location>
</feature>
<keyword evidence="11" id="KW-1185">Reference proteome</keyword>
<evidence type="ECO:0000256" key="5">
    <source>
        <dbReference type="ARBA" id="ARBA00022833"/>
    </source>
</evidence>
<reference evidence="10" key="1">
    <citation type="journal article" date="2023" name="Insect Mol. Biol.">
        <title>Genome sequencing provides insights into the evolution of gene families encoding plant cell wall-degrading enzymes in longhorned beetles.</title>
        <authorList>
            <person name="Shin N.R."/>
            <person name="Okamura Y."/>
            <person name="Kirsch R."/>
            <person name="Pauchet Y."/>
        </authorList>
    </citation>
    <scope>NUCLEOTIDE SEQUENCE</scope>
    <source>
        <strain evidence="10">RBIC_L_NR</strain>
    </source>
</reference>
<dbReference type="GO" id="GO:0005634">
    <property type="term" value="C:nucleus"/>
    <property type="evidence" value="ECO:0007669"/>
    <property type="project" value="UniProtKB-SubCell"/>
</dbReference>
<dbReference type="InterPro" id="IPR036236">
    <property type="entry name" value="Znf_C2H2_sf"/>
</dbReference>
<keyword evidence="6" id="KW-0238">DNA-binding</keyword>
<dbReference type="Pfam" id="PF00096">
    <property type="entry name" value="zf-C2H2"/>
    <property type="match status" value="2"/>
</dbReference>
<keyword evidence="2" id="KW-0479">Metal-binding</keyword>
<name>A0AAV8ZSZ7_9CUCU</name>
<evidence type="ECO:0000256" key="8">
    <source>
        <dbReference type="PROSITE-ProRule" id="PRU00042"/>
    </source>
</evidence>
<dbReference type="SUPFAM" id="SSF57667">
    <property type="entry name" value="beta-beta-alpha zinc fingers"/>
    <property type="match status" value="2"/>
</dbReference>
<dbReference type="AlphaFoldDB" id="A0AAV8ZSZ7"/>
<evidence type="ECO:0000313" key="10">
    <source>
        <dbReference type="EMBL" id="KAJ8970603.1"/>
    </source>
</evidence>
<proteinExistence type="predicted"/>
<dbReference type="PANTHER" id="PTHR16515">
    <property type="entry name" value="PR DOMAIN ZINC FINGER PROTEIN"/>
    <property type="match status" value="1"/>
</dbReference>
<evidence type="ECO:0000256" key="7">
    <source>
        <dbReference type="ARBA" id="ARBA00023242"/>
    </source>
</evidence>
<dbReference type="PROSITE" id="PS00028">
    <property type="entry name" value="ZINC_FINGER_C2H2_1"/>
    <property type="match status" value="3"/>
</dbReference>
<evidence type="ECO:0000256" key="3">
    <source>
        <dbReference type="ARBA" id="ARBA00022737"/>
    </source>
</evidence>
<dbReference type="SMART" id="SM00355">
    <property type="entry name" value="ZnF_C2H2"/>
    <property type="match status" value="6"/>
</dbReference>
<comment type="subcellular location">
    <subcellularLocation>
        <location evidence="1">Nucleus</location>
    </subcellularLocation>
</comment>
<dbReference type="GO" id="GO:0003677">
    <property type="term" value="F:DNA binding"/>
    <property type="evidence" value="ECO:0007669"/>
    <property type="project" value="UniProtKB-KW"/>
</dbReference>
<dbReference type="InterPro" id="IPR050331">
    <property type="entry name" value="Zinc_finger"/>
</dbReference>
<organism evidence="10 11">
    <name type="scientific">Rhamnusium bicolor</name>
    <dbReference type="NCBI Taxonomy" id="1586634"/>
    <lineage>
        <taxon>Eukaryota</taxon>
        <taxon>Metazoa</taxon>
        <taxon>Ecdysozoa</taxon>
        <taxon>Arthropoda</taxon>
        <taxon>Hexapoda</taxon>
        <taxon>Insecta</taxon>
        <taxon>Pterygota</taxon>
        <taxon>Neoptera</taxon>
        <taxon>Endopterygota</taxon>
        <taxon>Coleoptera</taxon>
        <taxon>Polyphaga</taxon>
        <taxon>Cucujiformia</taxon>
        <taxon>Chrysomeloidea</taxon>
        <taxon>Cerambycidae</taxon>
        <taxon>Lepturinae</taxon>
        <taxon>Rhagiini</taxon>
        <taxon>Rhamnusium</taxon>
    </lineage>
</organism>
<evidence type="ECO:0000256" key="2">
    <source>
        <dbReference type="ARBA" id="ARBA00022723"/>
    </source>
</evidence>
<evidence type="ECO:0000256" key="1">
    <source>
        <dbReference type="ARBA" id="ARBA00004123"/>
    </source>
</evidence>
<comment type="caution">
    <text evidence="10">The sequence shown here is derived from an EMBL/GenBank/DDBJ whole genome shotgun (WGS) entry which is preliminary data.</text>
</comment>
<accession>A0AAV8ZSZ7</accession>
<dbReference type="InterPro" id="IPR013087">
    <property type="entry name" value="Znf_C2H2_type"/>
</dbReference>
<dbReference type="GO" id="GO:0008270">
    <property type="term" value="F:zinc ion binding"/>
    <property type="evidence" value="ECO:0007669"/>
    <property type="project" value="UniProtKB-KW"/>
</dbReference>
<dbReference type="PANTHER" id="PTHR16515:SF49">
    <property type="entry name" value="GASTRULA ZINC FINGER PROTEIN XLCGF49.1-LIKE-RELATED"/>
    <property type="match status" value="1"/>
</dbReference>
<feature type="domain" description="C2H2-type" evidence="9">
    <location>
        <begin position="303"/>
        <end position="330"/>
    </location>
</feature>
<dbReference type="PROSITE" id="PS50157">
    <property type="entry name" value="ZINC_FINGER_C2H2_2"/>
    <property type="match status" value="3"/>
</dbReference>
<keyword evidence="4 8" id="KW-0863">Zinc-finger</keyword>
<dbReference type="FunFam" id="3.30.160.60:FF:000446">
    <property type="entry name" value="Zinc finger protein"/>
    <property type="match status" value="1"/>
</dbReference>
<evidence type="ECO:0000256" key="6">
    <source>
        <dbReference type="ARBA" id="ARBA00023125"/>
    </source>
</evidence>
<keyword evidence="7" id="KW-0539">Nucleus</keyword>
<sequence>MNCLKKLNAESLCRICLTQSKKMILLRATLNNMENGSPRIIEALEKVMSVKLSPVEIIIGSNKYDLKDVVIIEEEKKDQEEFRGFLDNLGKTITAKFVNRSNRKHCSKNVNEEEPVVLIEKIDTQNIEILYDDNSVQKPGDKSTVEDVDKYIIVQGDDLRTQNGANILKENCLNLEEFGLENLTDVDQELFQSALNMQLQCRICNKLYSSRGRLKRHLEACGKVEYQIIEDEKGEPTIAIAPTILGCHICSRTFKEKKFLNYHIKTTHSAEPLKYTCDVCGHIARNRNAYVYHKLTRHGERKYICDICGKKFFTSSTLKTHTLNHAHSTQCVCPVCGKTFHYKGGLFYHMKQHTNERKYCCEFCDRKFYTLMALKASHPHSYWYSTVCL</sequence>
<evidence type="ECO:0000313" key="11">
    <source>
        <dbReference type="Proteomes" id="UP001162156"/>
    </source>
</evidence>
<protein>
    <recommendedName>
        <fullName evidence="9">C2H2-type domain-containing protein</fullName>
    </recommendedName>
</protein>
<evidence type="ECO:0000259" key="9">
    <source>
        <dbReference type="PROSITE" id="PS50157"/>
    </source>
</evidence>
<feature type="domain" description="C2H2-type" evidence="9">
    <location>
        <begin position="331"/>
        <end position="358"/>
    </location>
</feature>
<keyword evidence="5" id="KW-0862">Zinc</keyword>
<dbReference type="Proteomes" id="UP001162156">
    <property type="component" value="Unassembled WGS sequence"/>
</dbReference>